<dbReference type="RefSeq" id="WP_106876472.1">
    <property type="nucleotide sequence ID" value="NZ_PYEP01000002.1"/>
</dbReference>
<keyword evidence="3" id="KW-0998">Cell outer membrane</keyword>
<dbReference type="PROSITE" id="PS51123">
    <property type="entry name" value="OMPA_2"/>
    <property type="match status" value="1"/>
</dbReference>
<feature type="transmembrane region" description="Helical" evidence="5">
    <location>
        <begin position="325"/>
        <end position="344"/>
    </location>
</feature>
<dbReference type="EMBL" id="PYEP01000002">
    <property type="protein sequence ID" value="PSN08744.1"/>
    <property type="molecule type" value="Genomic_DNA"/>
</dbReference>
<dbReference type="OrthoDB" id="345640at2"/>
<reference evidence="7 8" key="1">
    <citation type="submission" date="2018-03" db="EMBL/GenBank/DDBJ databases">
        <title>Draft genome sequence of the first documented clinical Siccibacter turicensis isolate in Austria.</title>
        <authorList>
            <person name="Lepuschitz S."/>
            <person name="Pekard-Amenitsch S."/>
            <person name="Haunold R."/>
            <person name="Schill S."/>
            <person name="Mach R."/>
            <person name="Allerberger F."/>
            <person name="Ruppitsch W."/>
            <person name="Forsythe S.J."/>
        </authorList>
    </citation>
    <scope>NUCLEOTIDE SEQUENCE [LARGE SCALE GENOMIC DNA]</scope>
    <source>
        <strain evidence="7 8">6100069499-17</strain>
    </source>
</reference>
<keyword evidence="2 4" id="KW-0472">Membrane</keyword>
<keyword evidence="5" id="KW-0812">Transmembrane</keyword>
<dbReference type="InterPro" id="IPR006665">
    <property type="entry name" value="OmpA-like"/>
</dbReference>
<dbReference type="InterPro" id="IPR006664">
    <property type="entry name" value="OMP_bac"/>
</dbReference>
<evidence type="ECO:0000256" key="3">
    <source>
        <dbReference type="ARBA" id="ARBA00023237"/>
    </source>
</evidence>
<dbReference type="PANTHER" id="PTHR30329:SF21">
    <property type="entry name" value="LIPOPROTEIN YIAD-RELATED"/>
    <property type="match status" value="1"/>
</dbReference>
<evidence type="ECO:0000256" key="1">
    <source>
        <dbReference type="ARBA" id="ARBA00004442"/>
    </source>
</evidence>
<dbReference type="STRING" id="1388748.GCA_000463155_03194"/>
<dbReference type="Pfam" id="PF00691">
    <property type="entry name" value="OmpA"/>
    <property type="match status" value="1"/>
</dbReference>
<dbReference type="SUPFAM" id="SSF103088">
    <property type="entry name" value="OmpA-like"/>
    <property type="match status" value="1"/>
</dbReference>
<proteinExistence type="predicted"/>
<dbReference type="PANTHER" id="PTHR30329">
    <property type="entry name" value="STATOR ELEMENT OF FLAGELLAR MOTOR COMPLEX"/>
    <property type="match status" value="1"/>
</dbReference>
<comment type="subcellular location">
    <subcellularLocation>
        <location evidence="1">Cell outer membrane</location>
    </subcellularLocation>
</comment>
<dbReference type="GO" id="GO:0009279">
    <property type="term" value="C:cell outer membrane"/>
    <property type="evidence" value="ECO:0007669"/>
    <property type="project" value="UniProtKB-SubCell"/>
</dbReference>
<dbReference type="Proteomes" id="UP000240212">
    <property type="component" value="Unassembled WGS sequence"/>
</dbReference>
<evidence type="ECO:0000259" key="6">
    <source>
        <dbReference type="PROSITE" id="PS51123"/>
    </source>
</evidence>
<name>A0A2P8VMF9_9ENTR</name>
<dbReference type="CDD" id="cd07185">
    <property type="entry name" value="OmpA_C-like"/>
    <property type="match status" value="1"/>
</dbReference>
<sequence>MSFLKKSGRIALLWSLSGVAMLACLINFSHRYVPAFAWVALLAAALLVLRYNHSMRSKPVITRVTKDEIRESVVFILGPWAKTWFSGALDNDGIRLEKGRVWFLASSPGELTRHLERLKENHPEVIPLGFFPLMPDGHATSELMNTQLVMWKNTFAALNLAEPLPCTFALYTQMTAERPARDPGAAIWSSVFPAANTGQCDIKQGLASALGALAAQRDSNHHAVRRHAMGCTLREWLNETAIQSSLDALFTHPSLRLNGVLLADYGTGFVRHGAWSAWCEKTLALLPGLTASLTTPPLPVPQSVYQTTHITHTTPPGVSRGYKTMVVAFTAAALALIFICYLQAERALSLRHQMQRLVIAEALNDGNQTQLANALEQHQALVDCLPVKPFGWTAFAGCEKLKHDVAVRLHPESFTDSDAPFSVVGQFASSSAALSSEHEERLKALLPHLLANGAAHYLIVGYSDNTGSAEQNRLLSTQRAVAVRNWLVQHSALLPERFVLRGAGTRNPISDNTNKAERAKNRRVEFYTLQ</sequence>
<feature type="domain" description="OmpA-like" evidence="6">
    <location>
        <begin position="414"/>
        <end position="530"/>
    </location>
</feature>
<evidence type="ECO:0000256" key="4">
    <source>
        <dbReference type="PROSITE-ProRule" id="PRU00473"/>
    </source>
</evidence>
<evidence type="ECO:0000256" key="2">
    <source>
        <dbReference type="ARBA" id="ARBA00023136"/>
    </source>
</evidence>
<dbReference type="InterPro" id="IPR050330">
    <property type="entry name" value="Bact_OuterMem_StrucFunc"/>
</dbReference>
<protein>
    <recommendedName>
        <fullName evidence="6">OmpA-like domain-containing protein</fullName>
    </recommendedName>
</protein>
<evidence type="ECO:0000313" key="7">
    <source>
        <dbReference type="EMBL" id="PSN08744.1"/>
    </source>
</evidence>
<comment type="caution">
    <text evidence="7">The sequence shown here is derived from an EMBL/GenBank/DDBJ whole genome shotgun (WGS) entry which is preliminary data.</text>
</comment>
<keyword evidence="8" id="KW-1185">Reference proteome</keyword>
<organism evidence="7 8">
    <name type="scientific">Siccibacter turicensis</name>
    <dbReference type="NCBI Taxonomy" id="357233"/>
    <lineage>
        <taxon>Bacteria</taxon>
        <taxon>Pseudomonadati</taxon>
        <taxon>Pseudomonadota</taxon>
        <taxon>Gammaproteobacteria</taxon>
        <taxon>Enterobacterales</taxon>
        <taxon>Enterobacteriaceae</taxon>
        <taxon>Siccibacter</taxon>
    </lineage>
</organism>
<dbReference type="AlphaFoldDB" id="A0A2P8VMF9"/>
<accession>A0A2P8VMF9</accession>
<feature type="transmembrane region" description="Helical" evidence="5">
    <location>
        <begin position="32"/>
        <end position="49"/>
    </location>
</feature>
<dbReference type="Gene3D" id="3.30.1330.60">
    <property type="entry name" value="OmpA-like domain"/>
    <property type="match status" value="1"/>
</dbReference>
<gene>
    <name evidence="7" type="ORF">C7G83_05135</name>
</gene>
<dbReference type="InterPro" id="IPR036737">
    <property type="entry name" value="OmpA-like_sf"/>
</dbReference>
<dbReference type="PRINTS" id="PR01021">
    <property type="entry name" value="OMPADOMAIN"/>
</dbReference>
<evidence type="ECO:0000313" key="8">
    <source>
        <dbReference type="Proteomes" id="UP000240212"/>
    </source>
</evidence>
<keyword evidence="5" id="KW-1133">Transmembrane helix</keyword>
<dbReference type="PROSITE" id="PS51257">
    <property type="entry name" value="PROKAR_LIPOPROTEIN"/>
    <property type="match status" value="1"/>
</dbReference>
<evidence type="ECO:0000256" key="5">
    <source>
        <dbReference type="SAM" id="Phobius"/>
    </source>
</evidence>